<keyword evidence="4 7" id="KW-0812">Transmembrane</keyword>
<dbReference type="PROSITE" id="PS50928">
    <property type="entry name" value="ABC_TM1"/>
    <property type="match status" value="1"/>
</dbReference>
<dbReference type="PANTHER" id="PTHR30151">
    <property type="entry name" value="ALKANE SULFONATE ABC TRANSPORTER-RELATED, MEMBRANE SUBUNIT"/>
    <property type="match status" value="1"/>
</dbReference>
<name>A6UVP8_META3</name>
<evidence type="ECO:0000313" key="10">
    <source>
        <dbReference type="Proteomes" id="UP000001106"/>
    </source>
</evidence>
<dbReference type="SUPFAM" id="SSF161098">
    <property type="entry name" value="MetI-like"/>
    <property type="match status" value="1"/>
</dbReference>
<feature type="transmembrane region" description="Helical" evidence="7">
    <location>
        <begin position="7"/>
        <end position="24"/>
    </location>
</feature>
<proteinExistence type="inferred from homology"/>
<evidence type="ECO:0000256" key="6">
    <source>
        <dbReference type="ARBA" id="ARBA00023136"/>
    </source>
</evidence>
<evidence type="ECO:0000256" key="5">
    <source>
        <dbReference type="ARBA" id="ARBA00022989"/>
    </source>
</evidence>
<dbReference type="EMBL" id="CP000743">
    <property type="protein sequence ID" value="ABR56570.1"/>
    <property type="molecule type" value="Genomic_DNA"/>
</dbReference>
<reference evidence="9" key="1">
    <citation type="submission" date="2007-06" db="EMBL/GenBank/DDBJ databases">
        <title>Complete sequence of Methanococcus aeolicus Nankai-3.</title>
        <authorList>
            <consortium name="US DOE Joint Genome Institute"/>
            <person name="Copeland A."/>
            <person name="Lucas S."/>
            <person name="Lapidus A."/>
            <person name="Barry K."/>
            <person name="Glavina del Rio T."/>
            <person name="Dalin E."/>
            <person name="Tice H."/>
            <person name="Pitluck S."/>
            <person name="Chain P."/>
            <person name="Malfatti S."/>
            <person name="Shin M."/>
            <person name="Vergez L."/>
            <person name="Schmutz J."/>
            <person name="Larimer F."/>
            <person name="Land M."/>
            <person name="Hauser L."/>
            <person name="Kyrpides N."/>
            <person name="Lykidis A."/>
            <person name="Sieprawska-Lupa M."/>
            <person name="Whitman W.B."/>
            <person name="Richardson P."/>
        </authorList>
    </citation>
    <scope>NUCLEOTIDE SEQUENCE [LARGE SCALE GENOMIC DNA]</scope>
    <source>
        <strain evidence="9">Nankai-3</strain>
    </source>
</reference>
<dbReference type="PANTHER" id="PTHR30151:SF0">
    <property type="entry name" value="ABC TRANSPORTER PERMEASE PROTEIN MJ0413-RELATED"/>
    <property type="match status" value="1"/>
</dbReference>
<dbReference type="FunFam" id="1.10.3720.10:FF:000003">
    <property type="entry name" value="Aliphatic sulfonate ABC transporter permease"/>
    <property type="match status" value="1"/>
</dbReference>
<dbReference type="OrthoDB" id="50379at2157"/>
<feature type="transmembrane region" description="Helical" evidence="7">
    <location>
        <begin position="210"/>
        <end position="235"/>
    </location>
</feature>
<keyword evidence="6 7" id="KW-0472">Membrane</keyword>
<accession>A6UVP8</accession>
<dbReference type="InterPro" id="IPR035906">
    <property type="entry name" value="MetI-like_sf"/>
</dbReference>
<evidence type="ECO:0000313" key="9">
    <source>
        <dbReference type="EMBL" id="ABR56570.1"/>
    </source>
</evidence>
<dbReference type="AlphaFoldDB" id="A6UVP8"/>
<dbReference type="STRING" id="419665.Maeo_0992"/>
<organism evidence="9 10">
    <name type="scientific">Methanococcus aeolicus (strain ATCC BAA-1280 / DSM 17508 / OCM 812 / Nankai-3)</name>
    <dbReference type="NCBI Taxonomy" id="419665"/>
    <lineage>
        <taxon>Archaea</taxon>
        <taxon>Methanobacteriati</taxon>
        <taxon>Methanobacteriota</taxon>
        <taxon>Methanomada group</taxon>
        <taxon>Methanococci</taxon>
        <taxon>Methanococcales</taxon>
        <taxon>Methanococcaceae</taxon>
        <taxon>Methanococcus</taxon>
    </lineage>
</organism>
<dbReference type="RefSeq" id="WP_011973702.1">
    <property type="nucleotide sequence ID" value="NC_009635.1"/>
</dbReference>
<dbReference type="InterPro" id="IPR000515">
    <property type="entry name" value="MetI-like"/>
</dbReference>
<protein>
    <submittedName>
        <fullName evidence="9">Binding-protein-dependent transport systems inner membrane component</fullName>
    </submittedName>
</protein>
<dbReference type="CDD" id="cd06261">
    <property type="entry name" value="TM_PBP2"/>
    <property type="match status" value="1"/>
</dbReference>
<dbReference type="HOGENOM" id="CLU_046113_1_4_2"/>
<evidence type="ECO:0000256" key="3">
    <source>
        <dbReference type="ARBA" id="ARBA00022475"/>
    </source>
</evidence>
<dbReference type="GeneID" id="5327111"/>
<keyword evidence="5 7" id="KW-1133">Transmembrane helix</keyword>
<dbReference type="KEGG" id="mae:Maeo_0992"/>
<feature type="transmembrane region" description="Helical" evidence="7">
    <location>
        <begin position="65"/>
        <end position="87"/>
    </location>
</feature>
<evidence type="ECO:0000256" key="2">
    <source>
        <dbReference type="ARBA" id="ARBA00022448"/>
    </source>
</evidence>
<comment type="subcellular location">
    <subcellularLocation>
        <location evidence="1 7">Cell membrane</location>
        <topology evidence="1 7">Multi-pass membrane protein</topology>
    </subcellularLocation>
</comment>
<evidence type="ECO:0000259" key="8">
    <source>
        <dbReference type="PROSITE" id="PS50928"/>
    </source>
</evidence>
<dbReference type="Gene3D" id="1.10.3720.10">
    <property type="entry name" value="MetI-like"/>
    <property type="match status" value="1"/>
</dbReference>
<dbReference type="eggNOG" id="arCOG00169">
    <property type="taxonomic scope" value="Archaea"/>
</dbReference>
<dbReference type="GO" id="GO:0055085">
    <property type="term" value="P:transmembrane transport"/>
    <property type="evidence" value="ECO:0007669"/>
    <property type="project" value="InterPro"/>
</dbReference>
<keyword evidence="2 7" id="KW-0813">Transport</keyword>
<keyword evidence="3" id="KW-1003">Cell membrane</keyword>
<dbReference type="Pfam" id="PF00528">
    <property type="entry name" value="BPD_transp_1"/>
    <property type="match status" value="1"/>
</dbReference>
<dbReference type="Proteomes" id="UP000001106">
    <property type="component" value="Chromosome"/>
</dbReference>
<comment type="similarity">
    <text evidence="7">Belongs to the binding-protein-dependent transport system permease family.</text>
</comment>
<evidence type="ECO:0000256" key="4">
    <source>
        <dbReference type="ARBA" id="ARBA00022692"/>
    </source>
</evidence>
<feature type="domain" description="ABC transmembrane type-1" evidence="8">
    <location>
        <begin position="62"/>
        <end position="239"/>
    </location>
</feature>
<evidence type="ECO:0000256" key="1">
    <source>
        <dbReference type="ARBA" id="ARBA00004651"/>
    </source>
</evidence>
<feature type="transmembrane region" description="Helical" evidence="7">
    <location>
        <begin position="99"/>
        <end position="118"/>
    </location>
</feature>
<dbReference type="GO" id="GO:0005886">
    <property type="term" value="C:plasma membrane"/>
    <property type="evidence" value="ECO:0007669"/>
    <property type="project" value="UniProtKB-SubCell"/>
</dbReference>
<sequence length="254" mass="27699">MKILKNISLPLLGIIFWEIIAIWLNNPIILPRVESVLSVLLAPQQPILGTGINLMDNTIISIKRVVSGFLIAGLVAVPIGISMGYFSTIRDFFDAGIELLRPIPPLAWVPLALAWFGIGETSMLFIIFIGAFFPILINTIAGVKGVPTILIDSAQTLGAKQKDILLKIIIPASSPSILTGLRIGAGIAWMCVVAAEMLPGSDAGLGYLIMYAYMLSRMDIVVASMIIIGLIGLTLDKVLRYIEDKYFKWKVMMK</sequence>
<gene>
    <name evidence="9" type="ordered locus">Maeo_0992</name>
</gene>
<feature type="transmembrane region" description="Helical" evidence="7">
    <location>
        <begin position="164"/>
        <end position="190"/>
    </location>
</feature>
<feature type="transmembrane region" description="Helical" evidence="7">
    <location>
        <begin position="124"/>
        <end position="143"/>
    </location>
</feature>
<keyword evidence="10" id="KW-1185">Reference proteome</keyword>
<evidence type="ECO:0000256" key="7">
    <source>
        <dbReference type="RuleBase" id="RU363032"/>
    </source>
</evidence>